<feature type="signal peptide" evidence="1">
    <location>
        <begin position="1"/>
        <end position="24"/>
    </location>
</feature>
<reference evidence="2 3" key="1">
    <citation type="submission" date="2020-07" db="EMBL/GenBank/DDBJ databases">
        <title>Draft whole-genome sequence of Heliobacterium chlorum DSM 3682, type strain.</title>
        <authorList>
            <person name="Kyndt J.A."/>
            <person name="Meyer T.E."/>
            <person name="Imhoff J.F."/>
        </authorList>
    </citation>
    <scope>NUCLEOTIDE SEQUENCE [LARGE SCALE GENOMIC DNA]</scope>
    <source>
        <strain evidence="2 3">DSM 3682</strain>
    </source>
</reference>
<evidence type="ECO:0000313" key="2">
    <source>
        <dbReference type="EMBL" id="MBC9784985.1"/>
    </source>
</evidence>
<sequence>MKKNIVLLMSFMMALFLASGCNYGDSREAAQDVLEKSGKIDLQKELPDIRNAAPNLIKSEFDKTSMVTMKKEIVENSIKIHEIGIINNNAYILYSLNYNVTTCLDKNSREEFENIKNKTFYSMGMLKLEKNNSFSYNVTEGASCGGDIDSSAITVQGVDNAIFGLICDPRVTRVVITYNDGRNTVLDTINKDYYIHFIENAKGDSFTEVKAFDKNGNIMFGFNK</sequence>
<comment type="caution">
    <text evidence="2">The sequence shown here is derived from an EMBL/GenBank/DDBJ whole genome shotgun (WGS) entry which is preliminary data.</text>
</comment>
<organism evidence="2 3">
    <name type="scientific">Heliobacterium chlorum</name>
    <dbReference type="NCBI Taxonomy" id="2698"/>
    <lineage>
        <taxon>Bacteria</taxon>
        <taxon>Bacillati</taxon>
        <taxon>Bacillota</taxon>
        <taxon>Clostridia</taxon>
        <taxon>Eubacteriales</taxon>
        <taxon>Heliobacteriaceae</taxon>
        <taxon>Heliobacterium</taxon>
    </lineage>
</organism>
<evidence type="ECO:0008006" key="4">
    <source>
        <dbReference type="Google" id="ProtNLM"/>
    </source>
</evidence>
<keyword evidence="3" id="KW-1185">Reference proteome</keyword>
<evidence type="ECO:0000256" key="1">
    <source>
        <dbReference type="SAM" id="SignalP"/>
    </source>
</evidence>
<gene>
    <name evidence="2" type="ORF">H1S01_10740</name>
</gene>
<protein>
    <recommendedName>
        <fullName evidence="4">Lipoprotein</fullName>
    </recommendedName>
</protein>
<accession>A0ABR7T2I3</accession>
<proteinExistence type="predicted"/>
<dbReference type="Proteomes" id="UP000617402">
    <property type="component" value="Unassembled WGS sequence"/>
</dbReference>
<name>A0ABR7T2I3_HELCL</name>
<feature type="chain" id="PRO_5046818304" description="Lipoprotein" evidence="1">
    <location>
        <begin position="25"/>
        <end position="224"/>
    </location>
</feature>
<keyword evidence="1" id="KW-0732">Signal</keyword>
<evidence type="ECO:0000313" key="3">
    <source>
        <dbReference type="Proteomes" id="UP000617402"/>
    </source>
</evidence>
<dbReference type="PROSITE" id="PS51257">
    <property type="entry name" value="PROKAR_LIPOPROTEIN"/>
    <property type="match status" value="1"/>
</dbReference>
<dbReference type="EMBL" id="JACVHF010000010">
    <property type="protein sequence ID" value="MBC9784985.1"/>
    <property type="molecule type" value="Genomic_DNA"/>
</dbReference>
<dbReference type="RefSeq" id="WP_188040458.1">
    <property type="nucleotide sequence ID" value="NZ_JACVHF010000010.1"/>
</dbReference>